<keyword evidence="4" id="KW-1185">Reference proteome</keyword>
<keyword evidence="1" id="KW-0472">Membrane</keyword>
<proteinExistence type="predicted"/>
<gene>
    <name evidence="3" type="ORF">FDK13_24410</name>
</gene>
<dbReference type="AlphaFoldDB" id="A0A4U6CXF6"/>
<dbReference type="Proteomes" id="UP000304900">
    <property type="component" value="Unassembled WGS sequence"/>
</dbReference>
<dbReference type="RefSeq" id="WP_137342626.1">
    <property type="nucleotide sequence ID" value="NZ_SZVO01000012.1"/>
</dbReference>
<keyword evidence="2" id="KW-0732">Signal</keyword>
<evidence type="ECO:0000313" key="4">
    <source>
        <dbReference type="Proteomes" id="UP000304900"/>
    </source>
</evidence>
<keyword evidence="1" id="KW-1133">Transmembrane helix</keyword>
<dbReference type="OrthoDB" id="9971930at2"/>
<evidence type="ECO:0000256" key="2">
    <source>
        <dbReference type="SAM" id="SignalP"/>
    </source>
</evidence>
<reference evidence="3 4" key="1">
    <citation type="submission" date="2019-05" db="EMBL/GenBank/DDBJ databases">
        <title>Dyadobacter AR-3-8 sp. nov., isolated from arctic soil.</title>
        <authorList>
            <person name="Chaudhary D.K."/>
        </authorList>
    </citation>
    <scope>NUCLEOTIDE SEQUENCE [LARGE SCALE GENOMIC DNA]</scope>
    <source>
        <strain evidence="3 4">AR-3-8</strain>
    </source>
</reference>
<comment type="caution">
    <text evidence="3">The sequence shown here is derived from an EMBL/GenBank/DDBJ whole genome shotgun (WGS) entry which is preliminary data.</text>
</comment>
<feature type="transmembrane region" description="Helical" evidence="1">
    <location>
        <begin position="116"/>
        <end position="133"/>
    </location>
</feature>
<evidence type="ECO:0000256" key="1">
    <source>
        <dbReference type="SAM" id="Phobius"/>
    </source>
</evidence>
<evidence type="ECO:0000313" key="3">
    <source>
        <dbReference type="EMBL" id="TKT89489.1"/>
    </source>
</evidence>
<protein>
    <submittedName>
        <fullName evidence="3">Uncharacterized protein</fullName>
    </submittedName>
</protein>
<dbReference type="EMBL" id="SZVO01000012">
    <property type="protein sequence ID" value="TKT89489.1"/>
    <property type="molecule type" value="Genomic_DNA"/>
</dbReference>
<sequence>MKNLLFVLLFLFATSCVTYKNCERKFSKSVVADSVKIMVPVSVLVPKDSVILSFKTDTTYLYKEIQQGRAKVIVERTHTITQIKAECDTVTIYKKVPYKVPGERVIWGVAPWHKDAFRGTLIALILSIVYIFFNKFFTTQRRSKTQ</sequence>
<dbReference type="PROSITE" id="PS51257">
    <property type="entry name" value="PROKAR_LIPOPROTEIN"/>
    <property type="match status" value="1"/>
</dbReference>
<keyword evidence="1" id="KW-0812">Transmembrane</keyword>
<name>A0A4U6CXF6_9BACT</name>
<feature type="chain" id="PRO_5020911013" evidence="2">
    <location>
        <begin position="20"/>
        <end position="146"/>
    </location>
</feature>
<feature type="signal peptide" evidence="2">
    <location>
        <begin position="1"/>
        <end position="19"/>
    </location>
</feature>
<organism evidence="3 4">
    <name type="scientific">Dyadobacter frigoris</name>
    <dbReference type="NCBI Taxonomy" id="2576211"/>
    <lineage>
        <taxon>Bacteria</taxon>
        <taxon>Pseudomonadati</taxon>
        <taxon>Bacteroidota</taxon>
        <taxon>Cytophagia</taxon>
        <taxon>Cytophagales</taxon>
        <taxon>Spirosomataceae</taxon>
        <taxon>Dyadobacter</taxon>
    </lineage>
</organism>
<accession>A0A4U6CXF6</accession>